<dbReference type="Proteomes" id="UP000799539">
    <property type="component" value="Unassembled WGS sequence"/>
</dbReference>
<dbReference type="EMBL" id="ML992680">
    <property type="protein sequence ID" value="KAF2210664.1"/>
    <property type="molecule type" value="Genomic_DNA"/>
</dbReference>
<reference evidence="1" key="1">
    <citation type="journal article" date="2020" name="Stud. Mycol.">
        <title>101 Dothideomycetes genomes: a test case for predicting lifestyles and emergence of pathogens.</title>
        <authorList>
            <person name="Haridas S."/>
            <person name="Albert R."/>
            <person name="Binder M."/>
            <person name="Bloem J."/>
            <person name="Labutti K."/>
            <person name="Salamov A."/>
            <person name="Andreopoulos B."/>
            <person name="Baker S."/>
            <person name="Barry K."/>
            <person name="Bills G."/>
            <person name="Bluhm B."/>
            <person name="Cannon C."/>
            <person name="Castanera R."/>
            <person name="Culley D."/>
            <person name="Daum C."/>
            <person name="Ezra D."/>
            <person name="Gonzalez J."/>
            <person name="Henrissat B."/>
            <person name="Kuo A."/>
            <person name="Liang C."/>
            <person name="Lipzen A."/>
            <person name="Lutzoni F."/>
            <person name="Magnuson J."/>
            <person name="Mondo S."/>
            <person name="Nolan M."/>
            <person name="Ohm R."/>
            <person name="Pangilinan J."/>
            <person name="Park H.-J."/>
            <person name="Ramirez L."/>
            <person name="Alfaro M."/>
            <person name="Sun H."/>
            <person name="Tritt A."/>
            <person name="Yoshinaga Y."/>
            <person name="Zwiers L.-H."/>
            <person name="Turgeon B."/>
            <person name="Goodwin S."/>
            <person name="Spatafora J."/>
            <person name="Crous P."/>
            <person name="Grigoriev I."/>
        </authorList>
    </citation>
    <scope>NUCLEOTIDE SEQUENCE</scope>
    <source>
        <strain evidence="1">SCOH1-5</strain>
    </source>
</reference>
<evidence type="ECO:0000313" key="2">
    <source>
        <dbReference type="Proteomes" id="UP000799539"/>
    </source>
</evidence>
<organism evidence="1 2">
    <name type="scientific">Cercospora zeae-maydis SCOH1-5</name>
    <dbReference type="NCBI Taxonomy" id="717836"/>
    <lineage>
        <taxon>Eukaryota</taxon>
        <taxon>Fungi</taxon>
        <taxon>Dikarya</taxon>
        <taxon>Ascomycota</taxon>
        <taxon>Pezizomycotina</taxon>
        <taxon>Dothideomycetes</taxon>
        <taxon>Dothideomycetidae</taxon>
        <taxon>Mycosphaerellales</taxon>
        <taxon>Mycosphaerellaceae</taxon>
        <taxon>Cercospora</taxon>
    </lineage>
</organism>
<protein>
    <submittedName>
        <fullName evidence="1">Uncharacterized protein</fullName>
    </submittedName>
</protein>
<gene>
    <name evidence="1" type="ORF">CERZMDRAFT_113202</name>
</gene>
<proteinExistence type="predicted"/>
<keyword evidence="2" id="KW-1185">Reference proteome</keyword>
<sequence>MFTRWKIRSLIGVSIRSSSIAPHRCTQHVKSMVSYFPDYEIISKRYETISDIEETDDNLRASRPDSPRLFL</sequence>
<evidence type="ECO:0000313" key="1">
    <source>
        <dbReference type="EMBL" id="KAF2210664.1"/>
    </source>
</evidence>
<dbReference type="AlphaFoldDB" id="A0A6A6FB75"/>
<name>A0A6A6FB75_9PEZI</name>
<accession>A0A6A6FB75</accession>